<evidence type="ECO:0000256" key="4">
    <source>
        <dbReference type="ARBA" id="ARBA00023186"/>
    </source>
</evidence>
<sequence>MLILTKLKSAHGHTAFDLVLPLTAEERRRSRYRLILENGQEICWRLSRGKVIHHGDMLADESETTWIKIVAKPEPVLTVVGTTSVQLLRAAYHLGNRHVPVELTTDYLRLSPDSVLQSMLEKLQLEVTEEVAPFYPEPGAYGDHHSHE</sequence>
<dbReference type="SMART" id="SM00988">
    <property type="entry name" value="UreE_N"/>
    <property type="match status" value="1"/>
</dbReference>
<dbReference type="GO" id="GO:0051082">
    <property type="term" value="F:unfolded protein binding"/>
    <property type="evidence" value="ECO:0007669"/>
    <property type="project" value="UniProtKB-UniRule"/>
</dbReference>
<accession>A0A1X4GC58</accession>
<dbReference type="NCBIfam" id="NF009751">
    <property type="entry name" value="PRK13261.1-1"/>
    <property type="match status" value="1"/>
</dbReference>
<evidence type="ECO:0000313" key="8">
    <source>
        <dbReference type="Proteomes" id="UP000192997"/>
    </source>
</evidence>
<name>A0A1X4GC58_9CYAN</name>
<proteinExistence type="inferred from homology"/>
<dbReference type="InterPro" id="IPR036118">
    <property type="entry name" value="UreE_N_sf"/>
</dbReference>
<evidence type="ECO:0000256" key="5">
    <source>
        <dbReference type="HAMAP-Rule" id="MF_00822"/>
    </source>
</evidence>
<dbReference type="Gene3D" id="3.30.70.790">
    <property type="entry name" value="UreE, C-terminal domain"/>
    <property type="match status" value="1"/>
</dbReference>
<keyword evidence="4 5" id="KW-0143">Chaperone</keyword>
<dbReference type="SUPFAM" id="SSF69287">
    <property type="entry name" value="Urease metallochaperone UreE, N-terminal domain"/>
    <property type="match status" value="1"/>
</dbReference>
<comment type="subcellular location">
    <subcellularLocation>
        <location evidence="1 5">Cytoplasm</location>
    </subcellularLocation>
</comment>
<dbReference type="CDD" id="cd00571">
    <property type="entry name" value="UreE"/>
    <property type="match status" value="1"/>
</dbReference>
<dbReference type="GO" id="GO:0005737">
    <property type="term" value="C:cytoplasm"/>
    <property type="evidence" value="ECO:0007669"/>
    <property type="project" value="UniProtKB-SubCell"/>
</dbReference>
<keyword evidence="3 5" id="KW-0533">Nickel</keyword>
<protein>
    <recommendedName>
        <fullName evidence="5">Urease accessory protein UreE</fullName>
    </recommendedName>
</protein>
<dbReference type="Pfam" id="PF05194">
    <property type="entry name" value="UreE_C"/>
    <property type="match status" value="1"/>
</dbReference>
<dbReference type="InterPro" id="IPR012406">
    <property type="entry name" value="UreE"/>
</dbReference>
<dbReference type="EMBL" id="NBYN01000009">
    <property type="protein sequence ID" value="OSO94610.1"/>
    <property type="molecule type" value="Genomic_DNA"/>
</dbReference>
<comment type="similarity">
    <text evidence="5">Belongs to the UreE family.</text>
</comment>
<gene>
    <name evidence="5" type="primary">ureE</name>
    <name evidence="7" type="ORF">B7O87_02175</name>
</gene>
<dbReference type="InterPro" id="IPR004029">
    <property type="entry name" value="UreE_N"/>
</dbReference>
<dbReference type="AlphaFoldDB" id="A0A1X4GC58"/>
<dbReference type="Gene3D" id="2.60.260.20">
    <property type="entry name" value="Urease metallochaperone UreE, N-terminal domain"/>
    <property type="match status" value="1"/>
</dbReference>
<dbReference type="GO" id="GO:0016151">
    <property type="term" value="F:nickel cation binding"/>
    <property type="evidence" value="ECO:0007669"/>
    <property type="project" value="UniProtKB-UniRule"/>
</dbReference>
<dbReference type="PIRSF" id="PIRSF036402">
    <property type="entry name" value="Ureas_acces_UreE"/>
    <property type="match status" value="1"/>
</dbReference>
<evidence type="ECO:0000313" key="7">
    <source>
        <dbReference type="EMBL" id="OSO94610.1"/>
    </source>
</evidence>
<keyword evidence="2 5" id="KW-0963">Cytoplasm</keyword>
<dbReference type="Pfam" id="PF02814">
    <property type="entry name" value="UreE_N"/>
    <property type="match status" value="1"/>
</dbReference>
<dbReference type="GO" id="GO:0065003">
    <property type="term" value="P:protein-containing complex assembly"/>
    <property type="evidence" value="ECO:0007669"/>
    <property type="project" value="InterPro"/>
</dbReference>
<dbReference type="HAMAP" id="MF_00822">
    <property type="entry name" value="UreE"/>
    <property type="match status" value="1"/>
</dbReference>
<dbReference type="RefSeq" id="WP_009342682.1">
    <property type="nucleotide sequence ID" value="NZ_NBYN01000009.1"/>
</dbReference>
<dbReference type="InterPro" id="IPR007864">
    <property type="entry name" value="UreE_C_dom"/>
</dbReference>
<dbReference type="GO" id="GO:0019627">
    <property type="term" value="P:urea metabolic process"/>
    <property type="evidence" value="ECO:0007669"/>
    <property type="project" value="InterPro"/>
</dbReference>
<comment type="function">
    <text evidence="5">Involved in urease metallocenter assembly. Binds nickel. Probably functions as a nickel donor during metallocenter assembly.</text>
</comment>
<dbReference type="GO" id="GO:0006457">
    <property type="term" value="P:protein folding"/>
    <property type="evidence" value="ECO:0007669"/>
    <property type="project" value="InterPro"/>
</dbReference>
<reference evidence="8" key="1">
    <citation type="submission" date="2017-04" db="EMBL/GenBank/DDBJ databases">
        <authorList>
            <person name="Abreu V.A."/>
            <person name="Popin R.V."/>
            <person name="Rigonato J."/>
            <person name="Andreote A.P."/>
            <person name="Schaker P.C."/>
            <person name="Hoff-Risseti C."/>
            <person name="Alvarenga D.O."/>
            <person name="Varani A.M."/>
            <person name="Fiore M.F."/>
        </authorList>
    </citation>
    <scope>NUCLEOTIDE SEQUENCE [LARGE SCALE GENOMIC DNA]</scope>
    <source>
        <strain evidence="8">CENA303</strain>
    </source>
</reference>
<evidence type="ECO:0000259" key="6">
    <source>
        <dbReference type="SMART" id="SM00988"/>
    </source>
</evidence>
<comment type="caution">
    <text evidence="7">The sequence shown here is derived from an EMBL/GenBank/DDBJ whole genome shotgun (WGS) entry which is preliminary data.</text>
</comment>
<organism evidence="7 8">
    <name type="scientific">Cylindrospermopsis raciborskii CENA303</name>
    <dbReference type="NCBI Taxonomy" id="1170769"/>
    <lineage>
        <taxon>Bacteria</taxon>
        <taxon>Bacillati</taxon>
        <taxon>Cyanobacteriota</taxon>
        <taxon>Cyanophyceae</taxon>
        <taxon>Nostocales</taxon>
        <taxon>Aphanizomenonaceae</taxon>
        <taxon>Cylindrospermopsis</taxon>
    </lineage>
</organism>
<feature type="domain" description="UreE urease accessory N-terminal" evidence="6">
    <location>
        <begin position="1"/>
        <end position="67"/>
    </location>
</feature>
<dbReference type="SUPFAM" id="SSF69737">
    <property type="entry name" value="Urease metallochaperone UreE, C-terminal domain"/>
    <property type="match status" value="1"/>
</dbReference>
<dbReference type="Proteomes" id="UP000192997">
    <property type="component" value="Unassembled WGS sequence"/>
</dbReference>
<evidence type="ECO:0000256" key="3">
    <source>
        <dbReference type="ARBA" id="ARBA00022596"/>
    </source>
</evidence>
<evidence type="ECO:0000256" key="2">
    <source>
        <dbReference type="ARBA" id="ARBA00022490"/>
    </source>
</evidence>
<evidence type="ECO:0000256" key="1">
    <source>
        <dbReference type="ARBA" id="ARBA00004496"/>
    </source>
</evidence>